<comment type="caution">
    <text evidence="1">The sequence shown here is derived from an EMBL/GenBank/DDBJ whole genome shotgun (WGS) entry which is preliminary data.</text>
</comment>
<organism evidence="1 2">
    <name type="scientific">Streptococcus danieliae</name>
    <dbReference type="NCBI Taxonomy" id="747656"/>
    <lineage>
        <taxon>Bacteria</taxon>
        <taxon>Bacillati</taxon>
        <taxon>Bacillota</taxon>
        <taxon>Bacilli</taxon>
        <taxon>Lactobacillales</taxon>
        <taxon>Streptococcaceae</taxon>
        <taxon>Streptococcus</taxon>
    </lineage>
</organism>
<evidence type="ECO:0000313" key="2">
    <source>
        <dbReference type="Proteomes" id="UP000461595"/>
    </source>
</evidence>
<evidence type="ECO:0000313" key="1">
    <source>
        <dbReference type="EMBL" id="MVX58945.1"/>
    </source>
</evidence>
<dbReference type="AlphaFoldDB" id="A0A7X3KBV9"/>
<name>A0A7X3KBV9_9STRE</name>
<dbReference type="Pfam" id="PF24727">
    <property type="entry name" value="DUF7679"/>
    <property type="match status" value="1"/>
</dbReference>
<dbReference type="Proteomes" id="UP000461595">
    <property type="component" value="Unassembled WGS sequence"/>
</dbReference>
<reference evidence="1 2" key="1">
    <citation type="submission" date="2019-12" db="EMBL/GenBank/DDBJ databases">
        <title>Microbes associate with the intestines of laboratory mice.</title>
        <authorList>
            <person name="Navarre W."/>
            <person name="Wong E."/>
        </authorList>
    </citation>
    <scope>NUCLEOTIDE SEQUENCE [LARGE SCALE GENOMIC DNA]</scope>
    <source>
        <strain evidence="1 2">NM51_B2-22</strain>
    </source>
</reference>
<gene>
    <name evidence="1" type="ORF">E5983_04700</name>
</gene>
<sequence>MGKSYYYVEVETLAGETICLQLPNDLQGAMRAYRQAHPITWENLLADALINIPGATYSKENNYQPTIRLARVKRSFSSKKQQRRRTRGQFLTKENWQQDGLTNFRDSLRFIQHDYPRKNKLILLLDYGRWKWRLFKSR</sequence>
<dbReference type="InterPro" id="IPR056096">
    <property type="entry name" value="DUF7679"/>
</dbReference>
<dbReference type="EMBL" id="WSRS01000033">
    <property type="protein sequence ID" value="MVX58945.1"/>
    <property type="molecule type" value="Genomic_DNA"/>
</dbReference>
<dbReference type="OrthoDB" id="2329079at2"/>
<protein>
    <submittedName>
        <fullName evidence="1">Uncharacterized protein</fullName>
    </submittedName>
</protein>
<accession>A0A7X3KBV9</accession>
<proteinExistence type="predicted"/>